<dbReference type="InterPro" id="IPR052985">
    <property type="entry name" value="CoA-trans_III_biosynth/detox"/>
</dbReference>
<dbReference type="OrthoDB" id="2308815at2759"/>
<dbReference type="InterPro" id="IPR023606">
    <property type="entry name" value="CoA-Trfase_III_dom_1_sf"/>
</dbReference>
<proteinExistence type="inferred from homology"/>
<dbReference type="PANTHER" id="PTHR48229">
    <property type="entry name" value="CAIB/BAIF FAMILY ENZYME (AFU_ORTHOLOGUE AFUA_1G05360)-RELATED"/>
    <property type="match status" value="1"/>
</dbReference>
<evidence type="ECO:0000256" key="1">
    <source>
        <dbReference type="ARBA" id="ARBA00008383"/>
    </source>
</evidence>
<dbReference type="PANTHER" id="PTHR48229:SF1">
    <property type="entry name" value="ALPHA METHYLACYL-COA RACEMASE-RELATED"/>
    <property type="match status" value="1"/>
</dbReference>
<gene>
    <name evidence="2" type="ORF">G7Z17_g595</name>
</gene>
<protein>
    <submittedName>
        <fullName evidence="2">Uncharacterized protein</fullName>
    </submittedName>
</protein>
<comment type="similarity">
    <text evidence="1">Belongs to the CoA-transferase III family.</text>
</comment>
<dbReference type="Gene3D" id="3.40.50.10540">
    <property type="entry name" value="Crotonobetainyl-coa:carnitine coa-transferase, domain 1"/>
    <property type="match status" value="1"/>
</dbReference>
<dbReference type="AlphaFoldDB" id="A0A9P5LKX7"/>
<organism evidence="2 3">
    <name type="scientific">Cylindrodendrum hubeiense</name>
    <dbReference type="NCBI Taxonomy" id="595255"/>
    <lineage>
        <taxon>Eukaryota</taxon>
        <taxon>Fungi</taxon>
        <taxon>Dikarya</taxon>
        <taxon>Ascomycota</taxon>
        <taxon>Pezizomycotina</taxon>
        <taxon>Sordariomycetes</taxon>
        <taxon>Hypocreomycetidae</taxon>
        <taxon>Hypocreales</taxon>
        <taxon>Nectriaceae</taxon>
        <taxon>Cylindrodendrum</taxon>
    </lineage>
</organism>
<dbReference type="GO" id="GO:0003824">
    <property type="term" value="F:catalytic activity"/>
    <property type="evidence" value="ECO:0007669"/>
    <property type="project" value="InterPro"/>
</dbReference>
<dbReference type="Proteomes" id="UP000722485">
    <property type="component" value="Unassembled WGS sequence"/>
</dbReference>
<name>A0A9P5LKX7_9HYPO</name>
<dbReference type="SUPFAM" id="SSF89796">
    <property type="entry name" value="CoA-transferase family III (CaiB/BaiF)"/>
    <property type="match status" value="2"/>
</dbReference>
<dbReference type="EMBL" id="JAANBB010000004">
    <property type="protein sequence ID" value="KAF7557565.1"/>
    <property type="molecule type" value="Genomic_DNA"/>
</dbReference>
<accession>A0A9P5LKX7</accession>
<evidence type="ECO:0000313" key="2">
    <source>
        <dbReference type="EMBL" id="KAF7557565.1"/>
    </source>
</evidence>
<dbReference type="InterPro" id="IPR003673">
    <property type="entry name" value="CoA-Trfase_fam_III"/>
</dbReference>
<sequence>MGSQYTVQAEAKRLLERLLNDPKLYVNPDVKTAAERVEFTGYPNPWLPVPVKFSESISAISAFVGARAAAVAVDRYGIKQDIRVNTDHASVFLFGFFLPNIDGKGVTAASKAIADNIAEADKNDLFKPIHRASTNQYMTKDGRYYHTHGNMNAKILMKMFDIPEQDVTIEEARKIYADKVAQYDAQELDHLENEIHHQSGTICYTPEEFFNTEHGKIAAQEPIANIEELPAPQKSWPNPTHDSEFRPLDGIRVVDLSRAVAAPTVSKILAALGADVIKVSCPSLPDTGIALVDVNAGKRDVSIDLKTEEGKALFRTIIGDADVLVDGYRPHAIEKLGFDSKSLRDLNPSLIYVREDCYGYNGPWAHRSGWQQIADCAVGIAMMTGQFLDLNEPIQPLLPNADYQTGVLGSGLVIQALMKRTKAPVTFNIDLSLCHYNIWLYRARPYTSEQQAAIRGLHPNFKPRHTTDLPEIAGMLMESLKTACPGLFENPDFYEQISGKEWGDSRSINVIGAPFKLTKSTVGFLVPSGRRGWSNDNPTWITTVV</sequence>
<evidence type="ECO:0000313" key="3">
    <source>
        <dbReference type="Proteomes" id="UP000722485"/>
    </source>
</evidence>
<comment type="caution">
    <text evidence="2">The sequence shown here is derived from an EMBL/GenBank/DDBJ whole genome shotgun (WGS) entry which is preliminary data.</text>
</comment>
<keyword evidence="3" id="KW-1185">Reference proteome</keyword>
<dbReference type="Pfam" id="PF02515">
    <property type="entry name" value="CoA_transf_3"/>
    <property type="match status" value="1"/>
</dbReference>
<reference evidence="2" key="1">
    <citation type="submission" date="2020-03" db="EMBL/GenBank/DDBJ databases">
        <title>Draft Genome Sequence of Cylindrodendrum hubeiense.</title>
        <authorList>
            <person name="Buettner E."/>
            <person name="Kellner H."/>
        </authorList>
    </citation>
    <scope>NUCLEOTIDE SEQUENCE</scope>
    <source>
        <strain evidence="2">IHI 201604</strain>
    </source>
</reference>